<dbReference type="Gene3D" id="3.10.450.50">
    <property type="match status" value="1"/>
</dbReference>
<dbReference type="SUPFAM" id="SSF54427">
    <property type="entry name" value="NTF2-like"/>
    <property type="match status" value="1"/>
</dbReference>
<dbReference type="Pfam" id="PF12680">
    <property type="entry name" value="SnoaL_2"/>
    <property type="match status" value="1"/>
</dbReference>
<reference evidence="2" key="1">
    <citation type="submission" date="2019-01" db="EMBL/GenBank/DDBJ databases">
        <title>Whole Genome Sequencing for Putative Detection of Antimicrobial Resistance and Potential Virulence Factors in Chryseobacterium indologenes isolated from Nile Tilapia in Tanzania.</title>
        <authorList>
            <person name="Mwega E."/>
            <person name="Mutoloki S."/>
            <person name="Mugimba K."/>
            <person name="Colquhoun D."/>
            <person name="Mdegela R."/>
            <person name="Evensen O."/>
            <person name="Wasteson Y."/>
        </authorList>
    </citation>
    <scope>NUCLEOTIDE SEQUENCE [LARGE SCALE GENOMIC DNA]</scope>
    <source>
        <strain evidence="2">StR 01</strain>
    </source>
</reference>
<dbReference type="InterPro" id="IPR037401">
    <property type="entry name" value="SnoaL-like"/>
</dbReference>
<evidence type="ECO:0000259" key="1">
    <source>
        <dbReference type="Pfam" id="PF12680"/>
    </source>
</evidence>
<dbReference type="EMBL" id="CP035532">
    <property type="protein sequence ID" value="QBA23436.1"/>
    <property type="molecule type" value="Genomic_DNA"/>
</dbReference>
<dbReference type="InterPro" id="IPR032710">
    <property type="entry name" value="NTF2-like_dom_sf"/>
</dbReference>
<evidence type="ECO:0000313" key="2">
    <source>
        <dbReference type="EMBL" id="QBA23436.1"/>
    </source>
</evidence>
<gene>
    <name evidence="2" type="ORF">EU348_20570</name>
</gene>
<name>A0A411DSS5_CHRID</name>
<organism evidence="2">
    <name type="scientific">Chryseobacterium indologenes</name>
    <name type="common">Flavobacterium indologenes</name>
    <dbReference type="NCBI Taxonomy" id="253"/>
    <lineage>
        <taxon>Bacteria</taxon>
        <taxon>Pseudomonadati</taxon>
        <taxon>Bacteroidota</taxon>
        <taxon>Flavobacteriia</taxon>
        <taxon>Flavobacteriales</taxon>
        <taxon>Weeksellaceae</taxon>
        <taxon>Chryseobacterium group</taxon>
        <taxon>Chryseobacterium</taxon>
    </lineage>
</organism>
<protein>
    <submittedName>
        <fullName evidence="2">Nuclear transport factor 2 family protein</fullName>
    </submittedName>
</protein>
<sequence>MDNITQNTAERFIQYLNEENFDKAESCLDPDFKFIGVMGKREGASVYIKDMKQMKFKYEILKTFTSGEDVCFWYNIDMGEKTIESSGWYHIKDGKIRTLKVLFDPRPLLKES</sequence>
<feature type="domain" description="SnoaL-like" evidence="1">
    <location>
        <begin position="9"/>
        <end position="97"/>
    </location>
</feature>
<proteinExistence type="predicted"/>
<dbReference type="AlphaFoldDB" id="A0A411DSS5"/>
<accession>A0A411DSS5</accession>